<reference evidence="2" key="1">
    <citation type="journal article" date="2020" name="Stud. Mycol.">
        <title>101 Dothideomycetes genomes: a test case for predicting lifestyles and emergence of pathogens.</title>
        <authorList>
            <person name="Haridas S."/>
            <person name="Albert R."/>
            <person name="Binder M."/>
            <person name="Bloem J."/>
            <person name="Labutti K."/>
            <person name="Salamov A."/>
            <person name="Andreopoulos B."/>
            <person name="Baker S."/>
            <person name="Barry K."/>
            <person name="Bills G."/>
            <person name="Bluhm B."/>
            <person name="Cannon C."/>
            <person name="Castanera R."/>
            <person name="Culley D."/>
            <person name="Daum C."/>
            <person name="Ezra D."/>
            <person name="Gonzalez J."/>
            <person name="Henrissat B."/>
            <person name="Kuo A."/>
            <person name="Liang C."/>
            <person name="Lipzen A."/>
            <person name="Lutzoni F."/>
            <person name="Magnuson J."/>
            <person name="Mondo S."/>
            <person name="Nolan M."/>
            <person name="Ohm R."/>
            <person name="Pangilinan J."/>
            <person name="Park H.-J."/>
            <person name="Ramirez L."/>
            <person name="Alfaro M."/>
            <person name="Sun H."/>
            <person name="Tritt A."/>
            <person name="Yoshinaga Y."/>
            <person name="Zwiers L.-H."/>
            <person name="Turgeon B."/>
            <person name="Goodwin S."/>
            <person name="Spatafora J."/>
            <person name="Crous P."/>
            <person name="Grigoriev I."/>
        </authorList>
    </citation>
    <scope>NUCLEOTIDE SEQUENCE</scope>
    <source>
        <strain evidence="2">CBS 379.55</strain>
    </source>
</reference>
<feature type="compositionally biased region" description="Basic residues" evidence="1">
    <location>
        <begin position="145"/>
        <end position="158"/>
    </location>
</feature>
<evidence type="ECO:0000313" key="3">
    <source>
        <dbReference type="Proteomes" id="UP000800097"/>
    </source>
</evidence>
<feature type="region of interest" description="Disordered" evidence="1">
    <location>
        <begin position="86"/>
        <end position="158"/>
    </location>
</feature>
<protein>
    <submittedName>
        <fullName evidence="2">Uncharacterized protein</fullName>
    </submittedName>
</protein>
<feature type="region of interest" description="Disordered" evidence="1">
    <location>
        <begin position="50"/>
        <end position="72"/>
    </location>
</feature>
<gene>
    <name evidence="2" type="ORF">EI97DRAFT_111374</name>
</gene>
<dbReference type="AlphaFoldDB" id="A0A6A6JU12"/>
<accession>A0A6A6JU12</accession>
<name>A0A6A6JU12_WESOR</name>
<proteinExistence type="predicted"/>
<dbReference type="GeneID" id="54546149"/>
<dbReference type="OrthoDB" id="3942453at2759"/>
<organism evidence="2 3">
    <name type="scientific">Westerdykella ornata</name>
    <dbReference type="NCBI Taxonomy" id="318751"/>
    <lineage>
        <taxon>Eukaryota</taxon>
        <taxon>Fungi</taxon>
        <taxon>Dikarya</taxon>
        <taxon>Ascomycota</taxon>
        <taxon>Pezizomycotina</taxon>
        <taxon>Dothideomycetes</taxon>
        <taxon>Pleosporomycetidae</taxon>
        <taxon>Pleosporales</taxon>
        <taxon>Sporormiaceae</taxon>
        <taxon>Westerdykella</taxon>
    </lineage>
</organism>
<feature type="compositionally biased region" description="Polar residues" evidence="1">
    <location>
        <begin position="111"/>
        <end position="137"/>
    </location>
</feature>
<dbReference type="RefSeq" id="XP_033657648.1">
    <property type="nucleotide sequence ID" value="XM_033792974.1"/>
</dbReference>
<evidence type="ECO:0000256" key="1">
    <source>
        <dbReference type="SAM" id="MobiDB-lite"/>
    </source>
</evidence>
<evidence type="ECO:0000313" key="2">
    <source>
        <dbReference type="EMBL" id="KAF2280110.1"/>
    </source>
</evidence>
<feature type="compositionally biased region" description="Polar residues" evidence="1">
    <location>
        <begin position="58"/>
        <end position="70"/>
    </location>
</feature>
<sequence length="158" mass="17498">MCLAELNCEFCPFCAAWNITPAEYRLIGNDVTPAVGGLTRVPSLTLAATRRETRRGTVSRTESTNNTITMMASEKNKAMNARVEAYLRAAPSETSPRPAPLQEVDDESELGITSSPSDTASEGQDSIRQPSTSSQLDRPNFLNRMRQRSRRLSRTIFK</sequence>
<dbReference type="EMBL" id="ML986485">
    <property type="protein sequence ID" value="KAF2280110.1"/>
    <property type="molecule type" value="Genomic_DNA"/>
</dbReference>
<dbReference type="Proteomes" id="UP000800097">
    <property type="component" value="Unassembled WGS sequence"/>
</dbReference>
<keyword evidence="3" id="KW-1185">Reference proteome</keyword>